<dbReference type="GO" id="GO:0005524">
    <property type="term" value="F:ATP binding"/>
    <property type="evidence" value="ECO:0007669"/>
    <property type="project" value="InterPro"/>
</dbReference>
<comment type="subcellular location">
    <subcellularLocation>
        <location evidence="1">Cell membrane</location>
        <topology evidence="1">Multi-pass membrane protein</topology>
    </subcellularLocation>
</comment>
<keyword evidence="3 5" id="KW-1133">Transmembrane helix</keyword>
<organism evidence="6 7">
    <name type="scientific">Carbonactinospora thermoautotrophica</name>
    <dbReference type="NCBI Taxonomy" id="1469144"/>
    <lineage>
        <taxon>Bacteria</taxon>
        <taxon>Bacillati</taxon>
        <taxon>Actinomycetota</taxon>
        <taxon>Actinomycetes</taxon>
        <taxon>Kitasatosporales</taxon>
        <taxon>Carbonactinosporaceae</taxon>
        <taxon>Carbonactinospora</taxon>
    </lineage>
</organism>
<feature type="transmembrane region" description="Helical" evidence="5">
    <location>
        <begin position="21"/>
        <end position="41"/>
    </location>
</feature>
<evidence type="ECO:0000256" key="2">
    <source>
        <dbReference type="ARBA" id="ARBA00022692"/>
    </source>
</evidence>
<dbReference type="GO" id="GO:0005886">
    <property type="term" value="C:plasma membrane"/>
    <property type="evidence" value="ECO:0007669"/>
    <property type="project" value="UniProtKB-SubCell"/>
</dbReference>
<dbReference type="SUPFAM" id="SSF90123">
    <property type="entry name" value="ABC transporter transmembrane region"/>
    <property type="match status" value="1"/>
</dbReference>
<comment type="caution">
    <text evidence="6">The sequence shown here is derived from an EMBL/GenBank/DDBJ whole genome shotgun (WGS) entry which is preliminary data.</text>
</comment>
<dbReference type="AlphaFoldDB" id="A0A132NIT6"/>
<dbReference type="PATRIC" id="fig|1469144.9.peg.4296"/>
<reference evidence="7" key="1">
    <citation type="submission" date="2015-02" db="EMBL/GenBank/DDBJ databases">
        <title>Physiological reanalysis, assessment of diazotrophy, and genome sequences of multiple isolates of Streptomyces thermoautotrophicus.</title>
        <authorList>
            <person name="MacKellar D.C."/>
            <person name="Lieber L."/>
            <person name="Norman J."/>
            <person name="Bolger A."/>
            <person name="Tobin C."/>
            <person name="Murray J.W."/>
            <person name="Friesen M."/>
            <person name="Prell J."/>
        </authorList>
    </citation>
    <scope>NUCLEOTIDE SEQUENCE [LARGE SCALE GENOMIC DNA]</scope>
    <source>
        <strain evidence="7">UBT1</strain>
    </source>
</reference>
<evidence type="ECO:0000313" key="6">
    <source>
        <dbReference type="EMBL" id="KWX10008.1"/>
    </source>
</evidence>
<feature type="transmembrane region" description="Helical" evidence="5">
    <location>
        <begin position="61"/>
        <end position="82"/>
    </location>
</feature>
<sequence length="114" mass="11495">MRPLDPRLLREARPVRAFLSASVAFGVAGAVLLVAQATLLADLVARTFLAGAGLAELSGGLATLAAVVVARAALAGLAETVAHRTSGAVKARLRQRLLAHAVALGPGALPGERT</sequence>
<accession>A0A132NIT6</accession>
<feature type="non-terminal residue" evidence="6">
    <location>
        <position position="114"/>
    </location>
</feature>
<dbReference type="Gene3D" id="1.20.1560.10">
    <property type="entry name" value="ABC transporter type 1, transmembrane domain"/>
    <property type="match status" value="1"/>
</dbReference>
<keyword evidence="4 5" id="KW-0472">Membrane</keyword>
<dbReference type="Proteomes" id="UP000070598">
    <property type="component" value="Unassembled WGS sequence"/>
</dbReference>
<evidence type="ECO:0000256" key="1">
    <source>
        <dbReference type="ARBA" id="ARBA00004651"/>
    </source>
</evidence>
<evidence type="ECO:0000256" key="4">
    <source>
        <dbReference type="ARBA" id="ARBA00023136"/>
    </source>
</evidence>
<evidence type="ECO:0000256" key="5">
    <source>
        <dbReference type="SAM" id="Phobius"/>
    </source>
</evidence>
<protein>
    <submittedName>
        <fullName evidence="6">ABC transporter ATPase</fullName>
    </submittedName>
</protein>
<evidence type="ECO:0000313" key="7">
    <source>
        <dbReference type="Proteomes" id="UP000070598"/>
    </source>
</evidence>
<proteinExistence type="predicted"/>
<gene>
    <name evidence="6" type="ORF">TR74_06215</name>
</gene>
<keyword evidence="2 5" id="KW-0812">Transmembrane</keyword>
<dbReference type="RefSeq" id="WP_198532634.1">
    <property type="nucleotide sequence ID" value="NZ_JYIK01000656.1"/>
</dbReference>
<name>A0A132NIT6_9ACTN</name>
<dbReference type="EMBL" id="JYIK01000656">
    <property type="protein sequence ID" value="KWX10008.1"/>
    <property type="molecule type" value="Genomic_DNA"/>
</dbReference>
<evidence type="ECO:0000256" key="3">
    <source>
        <dbReference type="ARBA" id="ARBA00022989"/>
    </source>
</evidence>
<dbReference type="InterPro" id="IPR036640">
    <property type="entry name" value="ABC1_TM_sf"/>
</dbReference>